<evidence type="ECO:0000313" key="2">
    <source>
        <dbReference type="EMBL" id="TXE78484.1"/>
    </source>
</evidence>
<name>A0A5C7DXN6_9BACT</name>
<proteinExistence type="predicted"/>
<keyword evidence="1" id="KW-0812">Transmembrane</keyword>
<accession>A0A5C7DXN6</accession>
<organism evidence="2 3">
    <name type="scientific">Campylobacter peloridis</name>
    <dbReference type="NCBI Taxonomy" id="488546"/>
    <lineage>
        <taxon>Bacteria</taxon>
        <taxon>Pseudomonadati</taxon>
        <taxon>Campylobacterota</taxon>
        <taxon>Epsilonproteobacteria</taxon>
        <taxon>Campylobacterales</taxon>
        <taxon>Campylobacteraceae</taxon>
        <taxon>Campylobacter</taxon>
    </lineage>
</organism>
<keyword evidence="1" id="KW-1133">Transmembrane helix</keyword>
<evidence type="ECO:0000313" key="3">
    <source>
        <dbReference type="Proteomes" id="UP000321310"/>
    </source>
</evidence>
<comment type="caution">
    <text evidence="2">The sequence shown here is derived from an EMBL/GenBank/DDBJ whole genome shotgun (WGS) entry which is preliminary data.</text>
</comment>
<reference evidence="2 3" key="1">
    <citation type="submission" date="2019-07" db="EMBL/GenBank/DDBJ databases">
        <title>Rapid identification of Enteric Bacteria from Whole Genome Sequences (WGS) using Average Nucleotide Identity (ANI).</title>
        <authorList>
            <person name="Lane C."/>
        </authorList>
    </citation>
    <scope>NUCLEOTIDE SEQUENCE [LARGE SCALE GENOMIC DNA]</scope>
    <source>
        <strain evidence="2 3">2016D-0250</strain>
    </source>
</reference>
<protein>
    <recommendedName>
        <fullName evidence="4">Transmembrane protein</fullName>
    </recommendedName>
</protein>
<dbReference type="Proteomes" id="UP000321310">
    <property type="component" value="Unassembled WGS sequence"/>
</dbReference>
<evidence type="ECO:0008006" key="4">
    <source>
        <dbReference type="Google" id="ProtNLM"/>
    </source>
</evidence>
<dbReference type="RefSeq" id="WP_147576049.1">
    <property type="nucleotide sequence ID" value="NZ_VOWB01000085.1"/>
</dbReference>
<sequence>MENKGQNTSDMYKLNEKMVNLILTLQKELKLIKEDVLVNSQHISNLKNKSTSALSVLNEAVSSHVENTGEMIENIILGQDDNKETSYSNFLKTLLLEDFQKKQKEILENIRREVGNPIKKTTNKKANSTSNNFLIILSLIFSLSSLSLLLFICFKFNIFGQLF</sequence>
<dbReference type="EMBL" id="VOWB01000085">
    <property type="protein sequence ID" value="TXE78484.1"/>
    <property type="molecule type" value="Genomic_DNA"/>
</dbReference>
<evidence type="ECO:0000256" key="1">
    <source>
        <dbReference type="SAM" id="Phobius"/>
    </source>
</evidence>
<dbReference type="AlphaFoldDB" id="A0A5C7DXN6"/>
<keyword evidence="1" id="KW-0472">Membrane</keyword>
<gene>
    <name evidence="2" type="ORF">FPD46_07925</name>
</gene>
<feature type="transmembrane region" description="Helical" evidence="1">
    <location>
        <begin position="133"/>
        <end position="154"/>
    </location>
</feature>